<dbReference type="InterPro" id="IPR023772">
    <property type="entry name" value="DNA-bd_HTH_TetR-type_CS"/>
</dbReference>
<evidence type="ECO:0000259" key="3">
    <source>
        <dbReference type="PROSITE" id="PS50977"/>
    </source>
</evidence>
<evidence type="ECO:0000313" key="6">
    <source>
        <dbReference type="Proteomes" id="UP000254620"/>
    </source>
</evidence>
<dbReference type="Proteomes" id="UP000294229">
    <property type="component" value="Unassembled WGS sequence"/>
</dbReference>
<dbReference type="eggNOG" id="COG1309">
    <property type="taxonomic scope" value="Bacteria"/>
</dbReference>
<dbReference type="SUPFAM" id="SSF46689">
    <property type="entry name" value="Homeodomain-like"/>
    <property type="match status" value="1"/>
</dbReference>
<feature type="DNA-binding region" description="H-T-H motif" evidence="2">
    <location>
        <begin position="29"/>
        <end position="48"/>
    </location>
</feature>
<feature type="domain" description="HTH tetR-type" evidence="3">
    <location>
        <begin position="6"/>
        <end position="66"/>
    </location>
</feature>
<dbReference type="PRINTS" id="PR00455">
    <property type="entry name" value="HTHTETR"/>
</dbReference>
<dbReference type="EMBL" id="UFSW01000001">
    <property type="protein sequence ID" value="SUU97938.1"/>
    <property type="molecule type" value="Genomic_DNA"/>
</dbReference>
<dbReference type="PROSITE" id="PS01081">
    <property type="entry name" value="HTH_TETR_1"/>
    <property type="match status" value="1"/>
</dbReference>
<dbReference type="InterPro" id="IPR050624">
    <property type="entry name" value="HTH-type_Tx_Regulator"/>
</dbReference>
<dbReference type="PANTHER" id="PTHR43479:SF11">
    <property type="entry name" value="ACREF_ENVCD OPERON REPRESSOR-RELATED"/>
    <property type="match status" value="1"/>
</dbReference>
<evidence type="ECO:0000313" key="7">
    <source>
        <dbReference type="Proteomes" id="UP000294229"/>
    </source>
</evidence>
<gene>
    <name evidence="4" type="ORF">EIG79_04965</name>
    <name evidence="5" type="ORF">NCTC10926_01341</name>
</gene>
<protein>
    <submittedName>
        <fullName evidence="4">TetR/AcrR family transcriptional regulator</fullName>
    </submittedName>
</protein>
<name>A0A0F5EZK1_AVIPA</name>
<evidence type="ECO:0000313" key="4">
    <source>
        <dbReference type="EMBL" id="RZN59959.1"/>
    </source>
</evidence>
<dbReference type="InterPro" id="IPR009057">
    <property type="entry name" value="Homeodomain-like_sf"/>
</dbReference>
<dbReference type="Proteomes" id="UP000254620">
    <property type="component" value="Unassembled WGS sequence"/>
</dbReference>
<dbReference type="Pfam" id="PF00440">
    <property type="entry name" value="TetR_N"/>
    <property type="match status" value="1"/>
</dbReference>
<dbReference type="PANTHER" id="PTHR43479">
    <property type="entry name" value="ACREF/ENVCD OPERON REPRESSOR-RELATED"/>
    <property type="match status" value="1"/>
</dbReference>
<dbReference type="EMBL" id="RQXS01000016">
    <property type="protein sequence ID" value="RZN59959.1"/>
    <property type="molecule type" value="Genomic_DNA"/>
</dbReference>
<dbReference type="RefSeq" id="WP_046097940.1">
    <property type="nucleotide sequence ID" value="NZ_LAEN01000017.1"/>
</dbReference>
<dbReference type="OrthoDB" id="63332at2"/>
<keyword evidence="1 2" id="KW-0238">DNA-binding</keyword>
<organism evidence="4 7">
    <name type="scientific">Avibacterium paragallinarum</name>
    <name type="common">Haemophilus gallinarum</name>
    <dbReference type="NCBI Taxonomy" id="728"/>
    <lineage>
        <taxon>Bacteria</taxon>
        <taxon>Pseudomonadati</taxon>
        <taxon>Pseudomonadota</taxon>
        <taxon>Gammaproteobacteria</taxon>
        <taxon>Pasteurellales</taxon>
        <taxon>Pasteurellaceae</taxon>
        <taxon>Avibacterium</taxon>
    </lineage>
</organism>
<accession>A0A0F5EZK1</accession>
<evidence type="ECO:0000313" key="5">
    <source>
        <dbReference type="EMBL" id="SUU97938.1"/>
    </source>
</evidence>
<proteinExistence type="predicted"/>
<evidence type="ECO:0000256" key="2">
    <source>
        <dbReference type="PROSITE-ProRule" id="PRU00335"/>
    </source>
</evidence>
<dbReference type="InterPro" id="IPR001647">
    <property type="entry name" value="HTH_TetR"/>
</dbReference>
<sequence length="188" mass="22494">MRQSENEMTEQIFLATERLMAKEGLHNLSMHKIAKEASISAGTIYIYFKSKEELLKEFARRVFTLFSKELEKNYDENRPHFEQYRQMWWNIWHHLQNNPMIVVNMSQYQSLPDFYEVCTELESESLWYAFCEKAKKANVLCELPNKVLFSLSLKSAINLALDQAFFKTEMKDEMLEQVIVRTWRSIQK</sequence>
<reference evidence="5 6" key="1">
    <citation type="submission" date="2018-06" db="EMBL/GenBank/DDBJ databases">
        <authorList>
            <consortium name="Pathogen Informatics"/>
            <person name="Doyle S."/>
        </authorList>
    </citation>
    <scope>NUCLEOTIDE SEQUENCE [LARGE SCALE GENOMIC DNA]</scope>
    <source>
        <strain evidence="5 6">NCTC10926</strain>
    </source>
</reference>
<dbReference type="PROSITE" id="PS50977">
    <property type="entry name" value="HTH_TETR_2"/>
    <property type="match status" value="1"/>
</dbReference>
<evidence type="ECO:0000256" key="1">
    <source>
        <dbReference type="ARBA" id="ARBA00023125"/>
    </source>
</evidence>
<dbReference type="Pfam" id="PF22604">
    <property type="entry name" value="TetR_HI_0893_C"/>
    <property type="match status" value="1"/>
</dbReference>
<dbReference type="GO" id="GO:0003677">
    <property type="term" value="F:DNA binding"/>
    <property type="evidence" value="ECO:0007669"/>
    <property type="project" value="UniProtKB-UniRule"/>
</dbReference>
<reference evidence="4 7" key="2">
    <citation type="submission" date="2018-11" db="EMBL/GenBank/DDBJ databases">
        <title>Sequencing Av. paragallinarum serogroups.</title>
        <authorList>
            <person name="Hellmuth J.E."/>
            <person name="Boucher C.E."/>
            <person name="Cason E.D."/>
        </authorList>
    </citation>
    <scope>NUCLEOTIDE SEQUENCE [LARGE SCALE GENOMIC DNA]</scope>
    <source>
        <strain evidence="4 7">SA-3</strain>
    </source>
</reference>
<dbReference type="InterPro" id="IPR054422">
    <property type="entry name" value="TetR-like_HI_0893_C"/>
</dbReference>
<dbReference type="Gene3D" id="1.10.357.10">
    <property type="entry name" value="Tetracycline Repressor, domain 2"/>
    <property type="match status" value="1"/>
</dbReference>
<dbReference type="AlphaFoldDB" id="A0A0F5EZK1"/>